<dbReference type="PANTHER" id="PTHR24096:SF149">
    <property type="entry name" value="AMP-BINDING DOMAIN-CONTAINING PROTEIN-RELATED"/>
    <property type="match status" value="1"/>
</dbReference>
<comment type="similarity">
    <text evidence="1">Belongs to the ATP-dependent AMP-binding enzyme family.</text>
</comment>
<evidence type="ECO:0000256" key="2">
    <source>
        <dbReference type="ARBA" id="ARBA00022598"/>
    </source>
</evidence>
<evidence type="ECO:0000313" key="6">
    <source>
        <dbReference type="EMBL" id="NKI16371.1"/>
    </source>
</evidence>
<organism evidence="6 7">
    <name type="scientific">Spongiibacter thalassae</name>
    <dbReference type="NCBI Taxonomy" id="2721624"/>
    <lineage>
        <taxon>Bacteria</taxon>
        <taxon>Pseudomonadati</taxon>
        <taxon>Pseudomonadota</taxon>
        <taxon>Gammaproteobacteria</taxon>
        <taxon>Cellvibrionales</taxon>
        <taxon>Spongiibacteraceae</taxon>
        <taxon>Spongiibacter</taxon>
    </lineage>
</organism>
<feature type="domain" description="AMP-dependent synthetase/ligase" evidence="4">
    <location>
        <begin position="31"/>
        <end position="353"/>
    </location>
</feature>
<evidence type="ECO:0000259" key="4">
    <source>
        <dbReference type="Pfam" id="PF00501"/>
    </source>
</evidence>
<evidence type="ECO:0000259" key="5">
    <source>
        <dbReference type="Pfam" id="PF13193"/>
    </source>
</evidence>
<reference evidence="6 7" key="1">
    <citation type="submission" date="2020-04" db="EMBL/GenBank/DDBJ databases">
        <authorList>
            <person name="Yoon J."/>
        </authorList>
    </citation>
    <scope>NUCLEOTIDE SEQUENCE [LARGE SCALE GENOMIC DNA]</scope>
    <source>
        <strain evidence="6 7">KMU-166</strain>
    </source>
</reference>
<gene>
    <name evidence="6" type="ORF">HCU74_02950</name>
</gene>
<protein>
    <submittedName>
        <fullName evidence="6">Long-chain fatty acid--CoA ligase</fullName>
    </submittedName>
</protein>
<dbReference type="EMBL" id="JAAWWK010000001">
    <property type="protein sequence ID" value="NKI16371.1"/>
    <property type="molecule type" value="Genomic_DNA"/>
</dbReference>
<evidence type="ECO:0000256" key="1">
    <source>
        <dbReference type="ARBA" id="ARBA00006432"/>
    </source>
</evidence>
<dbReference type="CDD" id="cd04433">
    <property type="entry name" value="AFD_class_I"/>
    <property type="match status" value="1"/>
</dbReference>
<name>A0ABX1GB36_9GAMM</name>
<dbReference type="Pfam" id="PF13193">
    <property type="entry name" value="AMP-binding_C"/>
    <property type="match status" value="1"/>
</dbReference>
<evidence type="ECO:0000256" key="3">
    <source>
        <dbReference type="SAM" id="MobiDB-lite"/>
    </source>
</evidence>
<accession>A0ABX1GB36</accession>
<comment type="caution">
    <text evidence="6">The sequence shown here is derived from an EMBL/GenBank/DDBJ whole genome shotgun (WGS) entry which is preliminary data.</text>
</comment>
<dbReference type="SUPFAM" id="SSF56801">
    <property type="entry name" value="Acetyl-CoA synthetase-like"/>
    <property type="match status" value="1"/>
</dbReference>
<keyword evidence="7" id="KW-1185">Reference proteome</keyword>
<feature type="domain" description="AMP-binding enzyme C-terminal" evidence="5">
    <location>
        <begin position="405"/>
        <end position="473"/>
    </location>
</feature>
<feature type="region of interest" description="Disordered" evidence="3">
    <location>
        <begin position="140"/>
        <end position="162"/>
    </location>
</feature>
<feature type="compositionally biased region" description="Basic and acidic residues" evidence="3">
    <location>
        <begin position="141"/>
        <end position="152"/>
    </location>
</feature>
<dbReference type="Gene3D" id="3.40.50.12780">
    <property type="entry name" value="N-terminal domain of ligase-like"/>
    <property type="match status" value="1"/>
</dbReference>
<proteinExistence type="inferred from homology"/>
<dbReference type="RefSeq" id="WP_168448894.1">
    <property type="nucleotide sequence ID" value="NZ_JAAWWK010000001.1"/>
</dbReference>
<dbReference type="InterPro" id="IPR025110">
    <property type="entry name" value="AMP-bd_C"/>
</dbReference>
<keyword evidence="2 6" id="KW-0436">Ligase</keyword>
<dbReference type="InterPro" id="IPR045851">
    <property type="entry name" value="AMP-bd_C_sf"/>
</dbReference>
<dbReference type="GO" id="GO:0016874">
    <property type="term" value="F:ligase activity"/>
    <property type="evidence" value="ECO:0007669"/>
    <property type="project" value="UniProtKB-KW"/>
</dbReference>
<evidence type="ECO:0000313" key="7">
    <source>
        <dbReference type="Proteomes" id="UP000765845"/>
    </source>
</evidence>
<dbReference type="InterPro" id="IPR042099">
    <property type="entry name" value="ANL_N_sf"/>
</dbReference>
<dbReference type="Proteomes" id="UP000765845">
    <property type="component" value="Unassembled WGS sequence"/>
</dbReference>
<dbReference type="Pfam" id="PF00501">
    <property type="entry name" value="AMP-binding"/>
    <property type="match status" value="1"/>
</dbReference>
<dbReference type="Gene3D" id="3.30.300.30">
    <property type="match status" value="1"/>
</dbReference>
<dbReference type="InterPro" id="IPR000873">
    <property type="entry name" value="AMP-dep_synth/lig_dom"/>
</dbReference>
<sequence>MSDIREKLKGLLREDNHQTLLSYRGDEWLWSHCATIVASIDQLLSRAGIESSVNVGLIARNRPPHAAVILGMIALDRRLTMVHVYQSPEALAQDVKQLQLGVVVGDSDDWASNLSEMVEREGVLGIVLPSERGSSCSAVGDYRHSDDHRRTESNGFEVLSSGTTGTPSRTIMPFTVVQRALDSILAVGPEVARSAEIVSWPFGTIGGLCQVVTASVLTRPFALLEKFNLDEWLEAIDRYQPMILFVQPAVLRIVLDAAVPKERLSCLQVISGGAGPLEPELQRRFEERYGIPLLWAYGATEFCGTIISWTFELRKQFGLSKAGSAGKPISGVEVRVVDVTTEQPLPPGDTGWLEAKVNGLGADWVRTTDLAAVDEDGFVFIKGRGDGSINRGGFKVLPEQVVDCLRTHPAVLDAAVVGIDDKTLGQVPVAAIELARDAQVSVDELDQFVRGKLLAYQVPAQWKIVESLPRTSTLKVKLTEIARLFP</sequence>
<dbReference type="PANTHER" id="PTHR24096">
    <property type="entry name" value="LONG-CHAIN-FATTY-ACID--COA LIGASE"/>
    <property type="match status" value="1"/>
</dbReference>